<sequence>MTTVASAASAASSVLGWPRVRVAAAAAGVVAALVLTGCSSGGGDDGGSGTDKGSDSGSSASASPSASSDSGDGNGSGSGSAGGRLEGSWLATTDGKAVVLVINGKQAGLFATGGTVCHGTAEEQAGMQMIALTCKGGDDREGMVESVGDTTMKVDWEGLGEETYQKAEGGKLPTEPPTASLPAS</sequence>
<feature type="region of interest" description="Disordered" evidence="1">
    <location>
        <begin position="163"/>
        <end position="184"/>
    </location>
</feature>
<dbReference type="EMBL" id="LOHS01000111">
    <property type="protein sequence ID" value="OAH11381.1"/>
    <property type="molecule type" value="Genomic_DNA"/>
</dbReference>
<dbReference type="AlphaFoldDB" id="A0A177HK68"/>
<evidence type="ECO:0000256" key="1">
    <source>
        <dbReference type="SAM" id="MobiDB-lite"/>
    </source>
</evidence>
<comment type="caution">
    <text evidence="2">The sequence shown here is derived from an EMBL/GenBank/DDBJ whole genome shotgun (WGS) entry which is preliminary data.</text>
</comment>
<dbReference type="PATRIC" id="fig|1716141.3.peg.5604"/>
<feature type="compositionally biased region" description="Gly residues" evidence="1">
    <location>
        <begin position="72"/>
        <end position="85"/>
    </location>
</feature>
<organism evidence="2 3">
    <name type="scientific">Streptomyces jeddahensis</name>
    <dbReference type="NCBI Taxonomy" id="1716141"/>
    <lineage>
        <taxon>Bacteria</taxon>
        <taxon>Bacillati</taxon>
        <taxon>Actinomycetota</taxon>
        <taxon>Actinomycetes</taxon>
        <taxon>Kitasatosporales</taxon>
        <taxon>Streptomycetaceae</taxon>
        <taxon>Streptomyces</taxon>
    </lineage>
</organism>
<name>A0A177HK68_9ACTN</name>
<feature type="region of interest" description="Disordered" evidence="1">
    <location>
        <begin position="41"/>
        <end position="85"/>
    </location>
</feature>
<feature type="compositionally biased region" description="Low complexity" evidence="1">
    <location>
        <begin position="55"/>
        <end position="71"/>
    </location>
</feature>
<feature type="compositionally biased region" description="Gly residues" evidence="1">
    <location>
        <begin position="41"/>
        <end position="50"/>
    </location>
</feature>
<evidence type="ECO:0000313" key="3">
    <source>
        <dbReference type="Proteomes" id="UP000077381"/>
    </source>
</evidence>
<reference evidence="2 3" key="1">
    <citation type="submission" date="2015-12" db="EMBL/GenBank/DDBJ databases">
        <title>Genome sequence of Streptomyces sp. G25.</title>
        <authorList>
            <person name="Poehlein A."/>
            <person name="Roettig A."/>
            <person name="Hiessl S."/>
            <person name="Hauschild P."/>
            <person name="Schauer J."/>
            <person name="Madkour M.H."/>
            <person name="Al-Ansari A.M."/>
            <person name="Almakishah N.H."/>
            <person name="Steinbuechel A."/>
            <person name="Daniel R."/>
        </authorList>
    </citation>
    <scope>NUCLEOTIDE SEQUENCE [LARGE SCALE GENOMIC DNA]</scope>
    <source>
        <strain evidence="3">G25(2015)</strain>
    </source>
</reference>
<gene>
    <name evidence="2" type="ORF">STSP_53310</name>
</gene>
<dbReference type="STRING" id="1716141.STSP_53310"/>
<keyword evidence="3" id="KW-1185">Reference proteome</keyword>
<evidence type="ECO:0000313" key="2">
    <source>
        <dbReference type="EMBL" id="OAH11381.1"/>
    </source>
</evidence>
<protein>
    <submittedName>
        <fullName evidence="2">Uncharacterized protein</fullName>
    </submittedName>
</protein>
<dbReference type="Proteomes" id="UP000077381">
    <property type="component" value="Unassembled WGS sequence"/>
</dbReference>
<proteinExistence type="predicted"/>
<accession>A0A177HK68</accession>